<keyword evidence="3" id="KW-1185">Reference proteome</keyword>
<evidence type="ECO:0000259" key="1">
    <source>
        <dbReference type="Pfam" id="PF00534"/>
    </source>
</evidence>
<feature type="domain" description="Glycosyl transferase family 1" evidence="1">
    <location>
        <begin position="213"/>
        <end position="387"/>
    </location>
</feature>
<dbReference type="SUPFAM" id="SSF53756">
    <property type="entry name" value="UDP-Glycosyltransferase/glycogen phosphorylase"/>
    <property type="match status" value="1"/>
</dbReference>
<organism evidence="2 3">
    <name type="scientific">Candidatus Nitrosocaldus cavascurensis</name>
    <dbReference type="NCBI Taxonomy" id="2058097"/>
    <lineage>
        <taxon>Archaea</taxon>
        <taxon>Nitrososphaerota</taxon>
        <taxon>Nitrososphaeria</taxon>
        <taxon>Candidatus Nitrosocaldales</taxon>
        <taxon>Candidatus Nitrosocaldaceae</taxon>
        <taxon>Candidatus Nitrosocaldus</taxon>
    </lineage>
</organism>
<dbReference type="Pfam" id="PF00534">
    <property type="entry name" value="Glycos_transf_1"/>
    <property type="match status" value="1"/>
</dbReference>
<proteinExistence type="predicted"/>
<accession>A0A2K5AQ46</accession>
<reference evidence="3" key="1">
    <citation type="submission" date="2018-01" db="EMBL/GenBank/DDBJ databases">
        <authorList>
            <person name="Kerou L M."/>
        </authorList>
    </citation>
    <scope>NUCLEOTIDE SEQUENCE [LARGE SCALE GENOMIC DNA]</scope>
    <source>
        <strain evidence="3">SCU2</strain>
    </source>
</reference>
<dbReference type="CDD" id="cd03801">
    <property type="entry name" value="GT4_PimA-like"/>
    <property type="match status" value="1"/>
</dbReference>
<dbReference type="Proteomes" id="UP000236248">
    <property type="component" value="Chromosome NCAV"/>
</dbReference>
<dbReference type="Gene3D" id="3.40.50.2000">
    <property type="entry name" value="Glycogen Phosphorylase B"/>
    <property type="match status" value="2"/>
</dbReference>
<dbReference type="AlphaFoldDB" id="A0A2K5AQ46"/>
<dbReference type="InterPro" id="IPR001296">
    <property type="entry name" value="Glyco_trans_1"/>
</dbReference>
<protein>
    <recommendedName>
        <fullName evidence="1">Glycosyl transferase family 1 domain-containing protein</fullName>
    </recommendedName>
</protein>
<gene>
    <name evidence="2" type="ORF">NCAV_0580</name>
</gene>
<name>A0A2K5AQ46_9ARCH</name>
<evidence type="ECO:0000313" key="2">
    <source>
        <dbReference type="EMBL" id="SPC33773.1"/>
    </source>
</evidence>
<sequence length="402" mass="46349">MRTLVLARGLHPTWASGEASYAYIILKALSMIDNSITVVSSIDSRRFNKASTYDKEIFKQFINTNNILYRHFDCDLNDTNAAYTALKDIVGSECFDIIHIIYPGILPNKVNSIIKSRIIIKYSYLLPSSRLRSLVTSFIYKREYIKNNSGNSMLRFAFTTEYLANTYSFDKNVLIIPPAIDTNIFVKKNITKEQILNALNSSKYKIGIENVINSKYVILYLGWLVEDRFPYKIVLKALKRFLKHYDAYMLIIGRETKKYKEEENAKAIINYARDLGVSNNVAVVLKELDEQSKVDLINAADLFLFPLMRERLNPPVIDPPMVVLEAMALEKPVITSKIQSLPYIIKDGHNGFLLEKIDEEQLYIKMKQALEHNNIVGKEASRFIKEKYSIHNIIDVLRDVYQ</sequence>
<dbReference type="EMBL" id="LT981265">
    <property type="protein sequence ID" value="SPC33773.1"/>
    <property type="molecule type" value="Genomic_DNA"/>
</dbReference>
<evidence type="ECO:0000313" key="3">
    <source>
        <dbReference type="Proteomes" id="UP000236248"/>
    </source>
</evidence>
<dbReference type="GO" id="GO:0016757">
    <property type="term" value="F:glycosyltransferase activity"/>
    <property type="evidence" value="ECO:0007669"/>
    <property type="project" value="InterPro"/>
</dbReference>
<dbReference type="KEGG" id="ncv:NCAV_0580"/>
<dbReference type="PANTHER" id="PTHR12526">
    <property type="entry name" value="GLYCOSYLTRANSFERASE"/>
    <property type="match status" value="1"/>
</dbReference>